<dbReference type="EMBL" id="BSYO01000014">
    <property type="protein sequence ID" value="GMH15010.1"/>
    <property type="molecule type" value="Genomic_DNA"/>
</dbReference>
<protein>
    <submittedName>
        <fullName evidence="2">Uncharacterized protein</fullName>
    </submittedName>
</protein>
<dbReference type="Proteomes" id="UP001279734">
    <property type="component" value="Unassembled WGS sequence"/>
</dbReference>
<dbReference type="AlphaFoldDB" id="A0AAD3SQG7"/>
<name>A0AAD3SQG7_NEPGR</name>
<accession>A0AAD3SQG7</accession>
<feature type="region of interest" description="Disordered" evidence="1">
    <location>
        <begin position="1"/>
        <end position="38"/>
    </location>
</feature>
<evidence type="ECO:0000313" key="3">
    <source>
        <dbReference type="Proteomes" id="UP001279734"/>
    </source>
</evidence>
<comment type="caution">
    <text evidence="2">The sequence shown here is derived from an EMBL/GenBank/DDBJ whole genome shotgun (WGS) entry which is preliminary data.</text>
</comment>
<reference evidence="2" key="1">
    <citation type="submission" date="2023-05" db="EMBL/GenBank/DDBJ databases">
        <title>Nepenthes gracilis genome sequencing.</title>
        <authorList>
            <person name="Fukushima K."/>
        </authorList>
    </citation>
    <scope>NUCLEOTIDE SEQUENCE</scope>
    <source>
        <strain evidence="2">SING2019-196</strain>
    </source>
</reference>
<feature type="compositionally biased region" description="Basic and acidic residues" evidence="1">
    <location>
        <begin position="1"/>
        <end position="22"/>
    </location>
</feature>
<proteinExistence type="predicted"/>
<keyword evidence="3" id="KW-1185">Reference proteome</keyword>
<sequence>MSSARSEKSNDEELWQAREDTVARAPASQRRSGGENSGFAITDSVLYVIPRSRYFDPAKAAFDLEKKERV</sequence>
<organism evidence="2 3">
    <name type="scientific">Nepenthes gracilis</name>
    <name type="common">Slender pitcher plant</name>
    <dbReference type="NCBI Taxonomy" id="150966"/>
    <lineage>
        <taxon>Eukaryota</taxon>
        <taxon>Viridiplantae</taxon>
        <taxon>Streptophyta</taxon>
        <taxon>Embryophyta</taxon>
        <taxon>Tracheophyta</taxon>
        <taxon>Spermatophyta</taxon>
        <taxon>Magnoliopsida</taxon>
        <taxon>eudicotyledons</taxon>
        <taxon>Gunneridae</taxon>
        <taxon>Pentapetalae</taxon>
        <taxon>Caryophyllales</taxon>
        <taxon>Nepenthaceae</taxon>
        <taxon>Nepenthes</taxon>
    </lineage>
</organism>
<evidence type="ECO:0000256" key="1">
    <source>
        <dbReference type="SAM" id="MobiDB-lite"/>
    </source>
</evidence>
<gene>
    <name evidence="2" type="ORF">Nepgr_016851</name>
</gene>
<evidence type="ECO:0000313" key="2">
    <source>
        <dbReference type="EMBL" id="GMH15010.1"/>
    </source>
</evidence>